<dbReference type="AlphaFoldDB" id="V5TAE4"/>
<dbReference type="SUPFAM" id="SSF52540">
    <property type="entry name" value="P-loop containing nucleoside triphosphate hydrolases"/>
    <property type="match status" value="1"/>
</dbReference>
<evidence type="ECO:0000256" key="3">
    <source>
        <dbReference type="ARBA" id="ARBA00022840"/>
    </source>
</evidence>
<evidence type="ECO:0000256" key="2">
    <source>
        <dbReference type="ARBA" id="ARBA00022741"/>
    </source>
</evidence>
<dbReference type="InterPro" id="IPR018145">
    <property type="entry name" value="CagE_TrbE_VirB_cntrl_dom"/>
</dbReference>
<protein>
    <submittedName>
        <fullName evidence="5">Conjugal transfer protein TrbE</fullName>
    </submittedName>
</protein>
<evidence type="ECO:0000256" key="1">
    <source>
        <dbReference type="ARBA" id="ARBA00006512"/>
    </source>
</evidence>
<accession>V5TAE4</accession>
<gene>
    <name evidence="5" type="ORF">N894_0006</name>
</gene>
<keyword evidence="5" id="KW-0614">Plasmid</keyword>
<reference evidence="5" key="1">
    <citation type="journal article" date="2014" name="Genome">
        <title>Comparative analyses of a putative Francisella conjugative element.</title>
        <authorList>
            <person name="Siddaramappa S."/>
            <person name="Challacombe J.F."/>
            <person name="Petersen J.M."/>
            <person name="Pillai S."/>
            <person name="Kuske C.R."/>
        </authorList>
    </citation>
    <scope>NUCLEOTIDE SEQUENCE</scope>
    <source>
        <strain evidence="5">PA10-7858</strain>
        <plasmid evidence="5">pFNPA10</plasmid>
    </source>
</reference>
<proteinExistence type="inferred from homology"/>
<keyword evidence="2" id="KW-0547">Nucleotide-binding</keyword>
<dbReference type="GO" id="GO:0005524">
    <property type="term" value="F:ATP binding"/>
    <property type="evidence" value="ECO:0007669"/>
    <property type="project" value="UniProtKB-KW"/>
</dbReference>
<comment type="similarity">
    <text evidence="1">Belongs to the TrbE/VirB4 family.</text>
</comment>
<dbReference type="RefSeq" id="WP_023893555.1">
    <property type="nucleotide sequence ID" value="NC_023026.1"/>
</dbReference>
<dbReference type="PANTHER" id="PTHR30121:SF12">
    <property type="entry name" value="TYPE IV SECRETION SYSTEM PROTEIN CAGE"/>
    <property type="match status" value="1"/>
</dbReference>
<organism evidence="5">
    <name type="scientific">Francisella tularensis subsp. novicida PA10-7858</name>
    <dbReference type="NCBI Taxonomy" id="1386968"/>
    <lineage>
        <taxon>Bacteria</taxon>
        <taxon>Pseudomonadati</taxon>
        <taxon>Pseudomonadota</taxon>
        <taxon>Gammaproteobacteria</taxon>
        <taxon>Thiotrichales</taxon>
        <taxon>Francisellaceae</taxon>
        <taxon>Francisella</taxon>
    </lineage>
</organism>
<name>V5TAE4_FRANO</name>
<dbReference type="InterPro" id="IPR027417">
    <property type="entry name" value="P-loop_NTPase"/>
</dbReference>
<evidence type="ECO:0000259" key="4">
    <source>
        <dbReference type="Pfam" id="PF03135"/>
    </source>
</evidence>
<dbReference type="PANTHER" id="PTHR30121">
    <property type="entry name" value="UNCHARACTERIZED PROTEIN YJGR-RELATED"/>
    <property type="match status" value="1"/>
</dbReference>
<geneLocation type="plasmid" evidence="5">
    <name>pFNPA10</name>
</geneLocation>
<feature type="domain" description="CagE TrbE VirB component of type IV transporter system central" evidence="4">
    <location>
        <begin position="255"/>
        <end position="408"/>
    </location>
</feature>
<dbReference type="EMBL" id="KF640086">
    <property type="protein sequence ID" value="AHB60774.1"/>
    <property type="molecule type" value="Genomic_DNA"/>
</dbReference>
<dbReference type="InterPro" id="IPR051162">
    <property type="entry name" value="T4SS_component"/>
</dbReference>
<sequence>MKNKSLSQIFKELDNKDSVADSLTYYWMLDDGIVYHKDGALSTSIRFFGPDLNSETDSALDVLTAQIYRAFSQLEEGWLVESNLISAKDNGYSDYDSQGNIVSRLINNERKQLFQSGVDIYRTDVFFTFTYIKTAKRLDNLKSFIFSSEKLDKAEDEVVISDEKMIADFKDSIKKVFFLLRTFGVRLEPLKDAELFKFLYDCVNCTDSPDRAPVKGFNKKALDHRLFLDLCLGMTPARMGAEMMIGDKHVRCLSLDDLPQEYYPTILHELSLLNVEFRWSSRFIYLSLEESLKIFKSKHLQWDIKKSGGFKKSLGRMMGSENLELDQHAVEMAEQVTIAETRAQYGARYGYMNQTIIVWDKDINQLNEKISKIDNLVRAKGFMARKETINTPQSFLGSLPSHGGYNARKLPVDLEVYANYVPSTGIYQGNKNSTFKPLRNYPCLLETVTNFGDRRYGFNYHKGTVGHTCIIGPVGTGKTVFQSQCISQWIDKYPNSRVIGSDSNNSLLATTVTHGGKYVDINRDTIKLNPFYGCDEESYKKNSLLPWLINVFTLTNSNIPPTVDQKAVITQAVQEVSSLKREYQNLSSFISQLTDEECKKTFSTFKMMLPNEILSGEDDSDLFDERIIIYDKLPIKGCKDYIARPLIDYMFDKMVASVRKKPTPTLMIMAEANYELRDSYMREKILDCLETLARHNQIAIIFDFQSPETLNHFGDSSVIKQNIATMVWLPNSKAVADEDIYKQYRVAGLNDKEIQNVANAIPNCEYFIKQEDGSQTINFRVGELALGFTAIESKDKAAIDHLYNIYDPANDQWAYDFLEYRGVTNYEKI</sequence>
<dbReference type="Pfam" id="PF03135">
    <property type="entry name" value="CagE_TrbE_VirB"/>
    <property type="match status" value="1"/>
</dbReference>
<keyword evidence="3" id="KW-0067">ATP-binding</keyword>
<dbReference type="Gene3D" id="3.40.50.300">
    <property type="entry name" value="P-loop containing nucleotide triphosphate hydrolases"/>
    <property type="match status" value="1"/>
</dbReference>
<evidence type="ECO:0000313" key="5">
    <source>
        <dbReference type="EMBL" id="AHB60774.1"/>
    </source>
</evidence>